<reference evidence="2" key="1">
    <citation type="submission" date="2017-08" db="EMBL/GenBank/DDBJ databases">
        <authorList>
            <person name="Polle J.E."/>
            <person name="Barry K."/>
            <person name="Cushman J."/>
            <person name="Schmutz J."/>
            <person name="Tran D."/>
            <person name="Hathwaick L.T."/>
            <person name="Yim W.C."/>
            <person name="Jenkins J."/>
            <person name="Mckie-Krisberg Z.M."/>
            <person name="Prochnik S."/>
            <person name="Lindquist E."/>
            <person name="Dockter R.B."/>
            <person name="Adam C."/>
            <person name="Molina H."/>
            <person name="Bunkerborg J."/>
            <person name="Jin E."/>
            <person name="Buchheim M."/>
            <person name="Magnuson J."/>
        </authorList>
    </citation>
    <scope>NUCLEOTIDE SEQUENCE</scope>
    <source>
        <strain evidence="2">CCAP 19/18</strain>
    </source>
</reference>
<comment type="caution">
    <text evidence="2">The sequence shown here is derived from an EMBL/GenBank/DDBJ whole genome shotgun (WGS) entry which is preliminary data.</text>
</comment>
<evidence type="ECO:0000313" key="2">
    <source>
        <dbReference type="EMBL" id="KAF5840114.1"/>
    </source>
</evidence>
<name>A0ABQ7GZT1_DUNSA</name>
<evidence type="ECO:0000313" key="3">
    <source>
        <dbReference type="Proteomes" id="UP000815325"/>
    </source>
</evidence>
<keyword evidence="3" id="KW-1185">Reference proteome</keyword>
<proteinExistence type="predicted"/>
<dbReference type="Pfam" id="PF20711">
    <property type="entry name" value="DUF6825"/>
    <property type="match status" value="1"/>
</dbReference>
<feature type="region of interest" description="Disordered" evidence="1">
    <location>
        <begin position="128"/>
        <end position="154"/>
    </location>
</feature>
<dbReference type="PANTHER" id="PTHR35745:SF1">
    <property type="entry name" value="OS04G0513000 PROTEIN"/>
    <property type="match status" value="1"/>
</dbReference>
<dbReference type="Proteomes" id="UP000815325">
    <property type="component" value="Unassembled WGS sequence"/>
</dbReference>
<dbReference type="EMBL" id="MU069523">
    <property type="protein sequence ID" value="KAF5840114.1"/>
    <property type="molecule type" value="Genomic_DNA"/>
</dbReference>
<dbReference type="PANTHER" id="PTHR35745">
    <property type="entry name" value="BNACNNG14650D PROTEIN"/>
    <property type="match status" value="1"/>
</dbReference>
<gene>
    <name evidence="2" type="ORF">DUNSADRAFT_17715</name>
</gene>
<feature type="region of interest" description="Disordered" evidence="1">
    <location>
        <begin position="1"/>
        <end position="61"/>
    </location>
</feature>
<feature type="compositionally biased region" description="Low complexity" evidence="1">
    <location>
        <begin position="52"/>
        <end position="61"/>
    </location>
</feature>
<organism evidence="2 3">
    <name type="scientific">Dunaliella salina</name>
    <name type="common">Green alga</name>
    <name type="synonym">Protococcus salinus</name>
    <dbReference type="NCBI Taxonomy" id="3046"/>
    <lineage>
        <taxon>Eukaryota</taxon>
        <taxon>Viridiplantae</taxon>
        <taxon>Chlorophyta</taxon>
        <taxon>core chlorophytes</taxon>
        <taxon>Chlorophyceae</taxon>
        <taxon>CS clade</taxon>
        <taxon>Chlamydomonadales</taxon>
        <taxon>Dunaliellaceae</taxon>
        <taxon>Dunaliella</taxon>
    </lineage>
</organism>
<sequence length="184" mass="19633">MNMSHRTPVHSGLLAQPSAAPSIRPTPVKRSGRGSIPPIARSSAGKTEGNNSQSSSTAPSDQSTYDILQAFFYGRALARTFQKRLGDTVADAVAEVSKAAAERPQRIREFQEEIAALARQDMSAFSIEEPPKAASSSGSRGGGASQSQQIEDPEAIVDDLRADIAYCRSWIQQMKNSDGPAESP</sequence>
<dbReference type="InterPro" id="IPR040003">
    <property type="entry name" value="PG18-like"/>
</dbReference>
<evidence type="ECO:0000256" key="1">
    <source>
        <dbReference type="SAM" id="MobiDB-lite"/>
    </source>
</evidence>
<accession>A0ABQ7GZT1</accession>
<protein>
    <submittedName>
        <fullName evidence="2">Uncharacterized protein</fullName>
    </submittedName>
</protein>